<dbReference type="InterPro" id="IPR056798">
    <property type="entry name" value="ADH_Fe_C"/>
</dbReference>
<dbReference type="EMBL" id="JAHLFE010000123">
    <property type="protein sequence ID" value="MBU3844439.1"/>
    <property type="molecule type" value="Genomic_DNA"/>
</dbReference>
<evidence type="ECO:0000259" key="5">
    <source>
        <dbReference type="Pfam" id="PF25137"/>
    </source>
</evidence>
<comment type="cofactor">
    <cofactor evidence="1">
        <name>Fe cation</name>
        <dbReference type="ChEBI" id="CHEBI:24875"/>
    </cofactor>
</comment>
<dbReference type="GO" id="GO:0046872">
    <property type="term" value="F:metal ion binding"/>
    <property type="evidence" value="ECO:0007669"/>
    <property type="project" value="InterPro"/>
</dbReference>
<keyword evidence="3" id="KW-0560">Oxidoreductase</keyword>
<dbReference type="CDD" id="cd08187">
    <property type="entry name" value="BDH"/>
    <property type="match status" value="1"/>
</dbReference>
<dbReference type="PROSITE" id="PS00913">
    <property type="entry name" value="ADH_IRON_1"/>
    <property type="match status" value="1"/>
</dbReference>
<feature type="domain" description="Fe-containing alcohol dehydrogenase-like C-terminal" evidence="5">
    <location>
        <begin position="186"/>
        <end position="383"/>
    </location>
</feature>
<dbReference type="Proteomes" id="UP000733611">
    <property type="component" value="Unassembled WGS sequence"/>
</dbReference>
<dbReference type="FunFam" id="3.40.50.1970:FF:000003">
    <property type="entry name" value="Alcohol dehydrogenase, iron-containing"/>
    <property type="match status" value="1"/>
</dbReference>
<sequence length="387" mass="42349">MDNFSFCTPTQVHFGRGSLDHLYDEVTAVGKKVLLVYGGNSIKRSGLYDKVKDILSDCEIYEQGGVEPNPRVTSVRAGAQLCKEHGIDVVLAVGGGSVLDCAKIICAAAYYDGDAWDLVLDGTKIKKALPLITVLTLAATGSEFDSAAVITNLDTDEKLGVLNPHLYPRVSLLDPELTFSVPANQTAAGSADIMSHIFEQYFASETNMVADGMCETVLRTVIASCPRAIANPSDYEARSQLMWASSLACNGFCSLGNGVRPWPCHAMEHELSAYYDITHGVGLAILTPRLMRFSLNEKTVERYCHYGKAVFDLPEESDRMAMAQKAIAKTEEFFKSIGLPDNLTVLGIDDKHIDDMAKHAFEHNGAFHLCMVPMTLEDIKRVYCECL</sequence>
<dbReference type="Pfam" id="PF25137">
    <property type="entry name" value="ADH_Fe_C"/>
    <property type="match status" value="1"/>
</dbReference>
<dbReference type="SUPFAM" id="SSF56796">
    <property type="entry name" value="Dehydroquinate synthase-like"/>
    <property type="match status" value="1"/>
</dbReference>
<dbReference type="GO" id="GO:0005829">
    <property type="term" value="C:cytosol"/>
    <property type="evidence" value="ECO:0007669"/>
    <property type="project" value="TreeGrafter"/>
</dbReference>
<evidence type="ECO:0000313" key="7">
    <source>
        <dbReference type="Proteomes" id="UP000733611"/>
    </source>
</evidence>
<dbReference type="PANTHER" id="PTHR43633:SF1">
    <property type="entry name" value="ALCOHOL DEHYDROGENASE YQHD"/>
    <property type="match status" value="1"/>
</dbReference>
<name>A0A948WZS3_9GAMM</name>
<evidence type="ECO:0000256" key="1">
    <source>
        <dbReference type="ARBA" id="ARBA00001962"/>
    </source>
</evidence>
<dbReference type="Gene3D" id="1.20.1090.10">
    <property type="entry name" value="Dehydroquinate synthase-like - alpha domain"/>
    <property type="match status" value="1"/>
</dbReference>
<evidence type="ECO:0000313" key="6">
    <source>
        <dbReference type="EMBL" id="MBU3844439.1"/>
    </source>
</evidence>
<organism evidence="6 7">
    <name type="scientific">Candidatus Anaerobiospirillum pullicola</name>
    <dbReference type="NCBI Taxonomy" id="2838451"/>
    <lineage>
        <taxon>Bacteria</taxon>
        <taxon>Pseudomonadati</taxon>
        <taxon>Pseudomonadota</taxon>
        <taxon>Gammaproteobacteria</taxon>
        <taxon>Aeromonadales</taxon>
        <taxon>Succinivibrionaceae</taxon>
        <taxon>Anaerobiospirillum</taxon>
    </lineage>
</organism>
<dbReference type="GO" id="GO:0008106">
    <property type="term" value="F:alcohol dehydrogenase (NADP+) activity"/>
    <property type="evidence" value="ECO:0007669"/>
    <property type="project" value="TreeGrafter"/>
</dbReference>
<proteinExistence type="inferred from homology"/>
<dbReference type="InterPro" id="IPR001670">
    <property type="entry name" value="ADH_Fe/GldA"/>
</dbReference>
<dbReference type="GO" id="GO:1990002">
    <property type="term" value="F:methylglyoxal reductase (NADPH) (acetol producing) activity"/>
    <property type="evidence" value="ECO:0007669"/>
    <property type="project" value="TreeGrafter"/>
</dbReference>
<evidence type="ECO:0000259" key="4">
    <source>
        <dbReference type="Pfam" id="PF00465"/>
    </source>
</evidence>
<dbReference type="GO" id="GO:1990362">
    <property type="term" value="F:butanol dehydrogenase (NAD+) activity"/>
    <property type="evidence" value="ECO:0007669"/>
    <property type="project" value="InterPro"/>
</dbReference>
<gene>
    <name evidence="6" type="ORF">H9847_06175</name>
</gene>
<dbReference type="AlphaFoldDB" id="A0A948WZS3"/>
<protein>
    <submittedName>
        <fullName evidence="6">Iron-containing alcohol dehydrogenase</fullName>
    </submittedName>
</protein>
<reference evidence="6" key="2">
    <citation type="submission" date="2021-04" db="EMBL/GenBank/DDBJ databases">
        <authorList>
            <person name="Gilroy R."/>
        </authorList>
    </citation>
    <scope>NUCLEOTIDE SEQUENCE</scope>
    <source>
        <strain evidence="6">378</strain>
    </source>
</reference>
<dbReference type="PANTHER" id="PTHR43633">
    <property type="entry name" value="ALCOHOL DEHYDROGENASE YQHD"/>
    <property type="match status" value="1"/>
</dbReference>
<evidence type="ECO:0000256" key="2">
    <source>
        <dbReference type="ARBA" id="ARBA00007358"/>
    </source>
</evidence>
<dbReference type="InterPro" id="IPR044731">
    <property type="entry name" value="BDH-like"/>
</dbReference>
<dbReference type="PROSITE" id="PS00060">
    <property type="entry name" value="ADH_IRON_2"/>
    <property type="match status" value="1"/>
</dbReference>
<accession>A0A948WZS3</accession>
<feature type="domain" description="Alcohol dehydrogenase iron-type/glycerol dehydrogenase GldA" evidence="4">
    <location>
        <begin position="9"/>
        <end position="175"/>
    </location>
</feature>
<comment type="similarity">
    <text evidence="2">Belongs to the iron-containing alcohol dehydrogenase family.</text>
</comment>
<evidence type="ECO:0000256" key="3">
    <source>
        <dbReference type="ARBA" id="ARBA00023002"/>
    </source>
</evidence>
<dbReference type="Pfam" id="PF00465">
    <property type="entry name" value="Fe-ADH"/>
    <property type="match status" value="1"/>
</dbReference>
<dbReference type="InterPro" id="IPR018211">
    <property type="entry name" value="ADH_Fe_CS"/>
</dbReference>
<dbReference type="Gene3D" id="3.40.50.1970">
    <property type="match status" value="1"/>
</dbReference>
<comment type="caution">
    <text evidence="6">The sequence shown here is derived from an EMBL/GenBank/DDBJ whole genome shotgun (WGS) entry which is preliminary data.</text>
</comment>
<reference evidence="6" key="1">
    <citation type="journal article" date="2021" name="PeerJ">
        <title>Extensive microbial diversity within the chicken gut microbiome revealed by metagenomics and culture.</title>
        <authorList>
            <person name="Gilroy R."/>
            <person name="Ravi A."/>
            <person name="Getino M."/>
            <person name="Pursley I."/>
            <person name="Horton D.L."/>
            <person name="Alikhan N.F."/>
            <person name="Baker D."/>
            <person name="Gharbi K."/>
            <person name="Hall N."/>
            <person name="Watson M."/>
            <person name="Adriaenssens E.M."/>
            <person name="Foster-Nyarko E."/>
            <person name="Jarju S."/>
            <person name="Secka A."/>
            <person name="Antonio M."/>
            <person name="Oren A."/>
            <person name="Chaudhuri R.R."/>
            <person name="La Ragione R."/>
            <person name="Hildebrand F."/>
            <person name="Pallen M.J."/>
        </authorList>
    </citation>
    <scope>NUCLEOTIDE SEQUENCE</scope>
    <source>
        <strain evidence="6">378</strain>
    </source>
</reference>